<dbReference type="Gene3D" id="3.40.605.10">
    <property type="entry name" value="Aldehyde Dehydrogenase, Chain A, domain 1"/>
    <property type="match status" value="1"/>
</dbReference>
<dbReference type="InterPro" id="IPR016163">
    <property type="entry name" value="Ald_DH_C"/>
</dbReference>
<dbReference type="InterPro" id="IPR016161">
    <property type="entry name" value="Ald_DH/histidinol_DH"/>
</dbReference>
<dbReference type="OrthoDB" id="9770537at2"/>
<gene>
    <name evidence="3" type="ORF">BKA23_2045</name>
</gene>
<dbReference type="PANTHER" id="PTHR43353:SF3">
    <property type="entry name" value="ALDEHYDE DEHYDROGENASE-RELATED"/>
    <property type="match status" value="1"/>
</dbReference>
<dbReference type="PANTHER" id="PTHR43353">
    <property type="entry name" value="SUCCINATE-SEMIALDEHYDE DEHYDROGENASE, MITOCHONDRIAL"/>
    <property type="match status" value="1"/>
</dbReference>
<accession>A0A561EC77</accession>
<dbReference type="InterPro" id="IPR044151">
    <property type="entry name" value="ALDH_KGSADH"/>
</dbReference>
<protein>
    <submittedName>
        <fullName evidence="3">NADP-dependent aldehyde dehydrogenase</fullName>
    </submittedName>
</protein>
<reference evidence="3 4" key="1">
    <citation type="submission" date="2019-06" db="EMBL/GenBank/DDBJ databases">
        <title>Sequencing the genomes of 1000 actinobacteria strains.</title>
        <authorList>
            <person name="Klenk H.-P."/>
        </authorList>
    </citation>
    <scope>NUCLEOTIDE SEQUENCE [LARGE SCALE GENOMIC DNA]</scope>
    <source>
        <strain evidence="3 4">DSM 19560</strain>
    </source>
</reference>
<dbReference type="CDD" id="cd07129">
    <property type="entry name" value="ALDH_KGSADH"/>
    <property type="match status" value="1"/>
</dbReference>
<dbReference type="EMBL" id="VIVQ01000001">
    <property type="protein sequence ID" value="TWE13216.1"/>
    <property type="molecule type" value="Genomic_DNA"/>
</dbReference>
<evidence type="ECO:0000313" key="3">
    <source>
        <dbReference type="EMBL" id="TWE13216.1"/>
    </source>
</evidence>
<feature type="domain" description="Aldehyde dehydrogenase" evidence="2">
    <location>
        <begin position="10"/>
        <end position="433"/>
    </location>
</feature>
<dbReference type="AlphaFoldDB" id="A0A561EC77"/>
<dbReference type="GO" id="GO:0016620">
    <property type="term" value="F:oxidoreductase activity, acting on the aldehyde or oxo group of donors, NAD or NADP as acceptor"/>
    <property type="evidence" value="ECO:0007669"/>
    <property type="project" value="InterPro"/>
</dbReference>
<dbReference type="InterPro" id="IPR050740">
    <property type="entry name" value="Aldehyde_DH_Superfamily"/>
</dbReference>
<keyword evidence="1" id="KW-0560">Oxidoreductase</keyword>
<dbReference type="Proteomes" id="UP000318297">
    <property type="component" value="Unassembled WGS sequence"/>
</dbReference>
<proteinExistence type="predicted"/>
<dbReference type="RefSeq" id="WP_145227631.1">
    <property type="nucleotide sequence ID" value="NZ_VIVQ01000001.1"/>
</dbReference>
<dbReference type="InterPro" id="IPR016162">
    <property type="entry name" value="Ald_DH_N"/>
</dbReference>
<evidence type="ECO:0000313" key="4">
    <source>
        <dbReference type="Proteomes" id="UP000318297"/>
    </source>
</evidence>
<sequence>MNADVPGPTDDATVDDLIAAAAAAFTRTVQSTPAERGEWLAAAADALDTHSEELVAIAHRETHLPAATRLTGELARTSFQLRLFGQVLRDGAFLGATIDHADPEWPMGARPDLRRMLVPIGPVLVFAASNFPFAFSVAGGDSAAALAAGCPVVVKAHPGHPELSARVGQIVSSALVESGAPTGIFAVIHGQDAGVHALRHPQIQAAAFTGSVAGGRALFDIAAARPRPIPFYGELGSINPVVVTRAALTERGQQIIDGFVSSFTLGCGQFCTKPGLVFVPDDADIDAELAAAVAATAPAPMLNESIHQGFSARMAQLSAGDGVRIAQAPGGGQDAPAASVFRLTAQQFIDEHDNYGAEAFGPASVVVGYRDVDELTRMLDLVEPSLTASIQAQESDAADLRPVIDRLVSLAGRVLWNQWPTGVTVSWAQQHGGSYPATTAPTTTSVGTAAIERFLRPVAWQGFPDALLPAAVRESNPWSLPRRVDGQR</sequence>
<dbReference type="InterPro" id="IPR015590">
    <property type="entry name" value="Aldehyde_DH_dom"/>
</dbReference>
<evidence type="ECO:0000259" key="2">
    <source>
        <dbReference type="Pfam" id="PF00171"/>
    </source>
</evidence>
<name>A0A561EC77_9MICO</name>
<dbReference type="SUPFAM" id="SSF53720">
    <property type="entry name" value="ALDH-like"/>
    <property type="match status" value="1"/>
</dbReference>
<comment type="caution">
    <text evidence="3">The sequence shown here is derived from an EMBL/GenBank/DDBJ whole genome shotgun (WGS) entry which is preliminary data.</text>
</comment>
<dbReference type="Pfam" id="PF00171">
    <property type="entry name" value="Aldedh"/>
    <property type="match status" value="1"/>
</dbReference>
<organism evidence="3 4">
    <name type="scientific">Rudaeicoccus suwonensis</name>
    <dbReference type="NCBI Taxonomy" id="657409"/>
    <lineage>
        <taxon>Bacteria</taxon>
        <taxon>Bacillati</taxon>
        <taxon>Actinomycetota</taxon>
        <taxon>Actinomycetes</taxon>
        <taxon>Micrococcales</taxon>
        <taxon>Dermacoccaceae</taxon>
        <taxon>Rudaeicoccus</taxon>
    </lineage>
</organism>
<evidence type="ECO:0000256" key="1">
    <source>
        <dbReference type="ARBA" id="ARBA00023002"/>
    </source>
</evidence>
<dbReference type="Gene3D" id="3.40.309.10">
    <property type="entry name" value="Aldehyde Dehydrogenase, Chain A, domain 2"/>
    <property type="match status" value="1"/>
</dbReference>
<keyword evidence="4" id="KW-1185">Reference proteome</keyword>